<reference evidence="12" key="1">
    <citation type="journal article" date="2020" name="Biotechnol. Biofuels">
        <title>New insights from the biogas microbiome by comprehensive genome-resolved metagenomics of nearly 1600 species originating from multiple anaerobic digesters.</title>
        <authorList>
            <person name="Campanaro S."/>
            <person name="Treu L."/>
            <person name="Rodriguez-R L.M."/>
            <person name="Kovalovszki A."/>
            <person name="Ziels R.M."/>
            <person name="Maus I."/>
            <person name="Zhu X."/>
            <person name="Kougias P.G."/>
            <person name="Basile A."/>
            <person name="Luo G."/>
            <person name="Schluter A."/>
            <person name="Konstantinidis K.T."/>
            <person name="Angelidaki I."/>
        </authorList>
    </citation>
    <scope>NUCLEOTIDE SEQUENCE</scope>
    <source>
        <strain evidence="12">AS06rmzACSIP_7</strain>
    </source>
</reference>
<feature type="transmembrane region" description="Helical" evidence="9">
    <location>
        <begin position="213"/>
        <end position="236"/>
    </location>
</feature>
<evidence type="ECO:0000256" key="8">
    <source>
        <dbReference type="PROSITE-ProRule" id="PRU00284"/>
    </source>
</evidence>
<feature type="domain" description="HAMP" evidence="11">
    <location>
        <begin position="237"/>
        <end position="289"/>
    </location>
</feature>
<dbReference type="PRINTS" id="PR00260">
    <property type="entry name" value="CHEMTRNSDUCR"/>
</dbReference>
<gene>
    <name evidence="12" type="ORF">GXY80_12240</name>
</gene>
<proteinExistence type="inferred from homology"/>
<dbReference type="GO" id="GO:0006935">
    <property type="term" value="P:chemotaxis"/>
    <property type="evidence" value="ECO:0007669"/>
    <property type="project" value="InterPro"/>
</dbReference>
<dbReference type="Pfam" id="PF00672">
    <property type="entry name" value="HAMP"/>
    <property type="match status" value="1"/>
</dbReference>
<evidence type="ECO:0000256" key="2">
    <source>
        <dbReference type="ARBA" id="ARBA00022475"/>
    </source>
</evidence>
<accession>A0A971S2F5</accession>
<evidence type="ECO:0000256" key="5">
    <source>
        <dbReference type="ARBA" id="ARBA00023136"/>
    </source>
</evidence>
<organism evidence="12 13">
    <name type="scientific">Syntrophorhabdus aromaticivorans</name>
    <dbReference type="NCBI Taxonomy" id="328301"/>
    <lineage>
        <taxon>Bacteria</taxon>
        <taxon>Pseudomonadati</taxon>
        <taxon>Thermodesulfobacteriota</taxon>
        <taxon>Syntrophorhabdia</taxon>
        <taxon>Syntrophorhabdales</taxon>
        <taxon>Syntrophorhabdaceae</taxon>
        <taxon>Syntrophorhabdus</taxon>
    </lineage>
</organism>
<dbReference type="SMART" id="SM00283">
    <property type="entry name" value="MA"/>
    <property type="match status" value="1"/>
</dbReference>
<dbReference type="InterPro" id="IPR033463">
    <property type="entry name" value="sCache_3"/>
</dbReference>
<evidence type="ECO:0000256" key="9">
    <source>
        <dbReference type="SAM" id="Phobius"/>
    </source>
</evidence>
<protein>
    <submittedName>
        <fullName evidence="12">Methyl-accepting chemotaxis protein</fullName>
    </submittedName>
</protein>
<dbReference type="Proteomes" id="UP000777265">
    <property type="component" value="Unassembled WGS sequence"/>
</dbReference>
<dbReference type="SUPFAM" id="SSF58104">
    <property type="entry name" value="Methyl-accepting chemotaxis protein (MCP) signaling domain"/>
    <property type="match status" value="1"/>
</dbReference>
<dbReference type="Pfam" id="PF00015">
    <property type="entry name" value="MCPsignal"/>
    <property type="match status" value="1"/>
</dbReference>
<comment type="caution">
    <text evidence="12">The sequence shown here is derived from an EMBL/GenBank/DDBJ whole genome shotgun (WGS) entry which is preliminary data.</text>
</comment>
<dbReference type="GO" id="GO:0005886">
    <property type="term" value="C:plasma membrane"/>
    <property type="evidence" value="ECO:0007669"/>
    <property type="project" value="UniProtKB-SubCell"/>
</dbReference>
<dbReference type="EMBL" id="JAAYEE010000223">
    <property type="protein sequence ID" value="NLW36227.1"/>
    <property type="molecule type" value="Genomic_DNA"/>
</dbReference>
<evidence type="ECO:0000259" key="10">
    <source>
        <dbReference type="PROSITE" id="PS50111"/>
    </source>
</evidence>
<dbReference type="CDD" id="cd06225">
    <property type="entry name" value="HAMP"/>
    <property type="match status" value="1"/>
</dbReference>
<keyword evidence="5 9" id="KW-0472">Membrane</keyword>
<dbReference type="PROSITE" id="PS50885">
    <property type="entry name" value="HAMP"/>
    <property type="match status" value="1"/>
</dbReference>
<dbReference type="Pfam" id="PF17202">
    <property type="entry name" value="sCache_3_3"/>
    <property type="match status" value="1"/>
</dbReference>
<sequence length="566" mass="61394">MEYRDNLIEEEKNGDVGEKSYFAVEIHVPEFGYCCDLYCLTAFVCLWQIRSEFVKQANTTLDARLSVLWELLMAKDTSISTDSADVNARIKSSNFRIEDGKLIVGFYALDDDSVVVDKIKAIFGGTATIFKGDTRIATNVLNKDGSRAVGTKLTGPAYDAVIKNGKRYHGEVDIFGIKHFSAYDPIKNSNGEVIGVLYVGVPKSDYFAAFNRIILSIIVTAAALIAATNLFILFFVKKITNPLAEMVETANKLAEGDLAIHMSADAEDEVGRLLGALRNMVEKWRYVVNEVKSASENITSASRQLSASAEQMSGGSVEQAGRASQVATATEEMSQTIIDVARNANNIAQSSAETVKVAKEGEQIVHRSVQEVREIAQTVDDSANFVRSLGERSRHIGEIVNVINDIADQTNLLALNAAIEAARAGEQGRGFAVVADEVRKLAERTAQATSEISGMIKAIKDEVFRAVDSMDSASDKVKAGVELASQAGNALEVIVKKADELEIMVQQIASATEEMSTTSEEISRDIEKIALVSKESSSNSEQTAQAALELSSLSVNLQKTVGEFRL</sequence>
<dbReference type="InterPro" id="IPR003660">
    <property type="entry name" value="HAMP_dom"/>
</dbReference>
<dbReference type="Gene3D" id="1.10.287.950">
    <property type="entry name" value="Methyl-accepting chemotaxis protein"/>
    <property type="match status" value="1"/>
</dbReference>
<dbReference type="InterPro" id="IPR004089">
    <property type="entry name" value="MCPsignal_dom"/>
</dbReference>
<evidence type="ECO:0000256" key="4">
    <source>
        <dbReference type="ARBA" id="ARBA00022989"/>
    </source>
</evidence>
<dbReference type="PANTHER" id="PTHR32089">
    <property type="entry name" value="METHYL-ACCEPTING CHEMOTAXIS PROTEIN MCPB"/>
    <property type="match status" value="1"/>
</dbReference>
<keyword evidence="3 9" id="KW-0812">Transmembrane</keyword>
<evidence type="ECO:0000256" key="6">
    <source>
        <dbReference type="ARBA" id="ARBA00023224"/>
    </source>
</evidence>
<evidence type="ECO:0000256" key="7">
    <source>
        <dbReference type="ARBA" id="ARBA00029447"/>
    </source>
</evidence>
<reference evidence="12" key="2">
    <citation type="submission" date="2020-01" db="EMBL/GenBank/DDBJ databases">
        <authorList>
            <person name="Campanaro S."/>
        </authorList>
    </citation>
    <scope>NUCLEOTIDE SEQUENCE</scope>
    <source>
        <strain evidence="12">AS06rmzACSIP_7</strain>
    </source>
</reference>
<dbReference type="InterPro" id="IPR004090">
    <property type="entry name" value="Chemotax_Me-accpt_rcpt"/>
</dbReference>
<comment type="subcellular location">
    <subcellularLocation>
        <location evidence="1">Cell membrane</location>
        <topology evidence="1">Multi-pass membrane protein</topology>
    </subcellularLocation>
</comment>
<name>A0A971S2F5_9BACT</name>
<evidence type="ECO:0000313" key="12">
    <source>
        <dbReference type="EMBL" id="NLW36227.1"/>
    </source>
</evidence>
<dbReference type="FunFam" id="1.10.287.950:FF:000001">
    <property type="entry name" value="Methyl-accepting chemotaxis sensory transducer"/>
    <property type="match status" value="1"/>
</dbReference>
<comment type="similarity">
    <text evidence="7">Belongs to the methyl-accepting chemotaxis (MCP) protein family.</text>
</comment>
<keyword evidence="4 9" id="KW-1133">Transmembrane helix</keyword>
<feature type="domain" description="Methyl-accepting transducer" evidence="10">
    <location>
        <begin position="294"/>
        <end position="530"/>
    </location>
</feature>
<keyword evidence="6 8" id="KW-0807">Transducer</keyword>
<dbReference type="AlphaFoldDB" id="A0A971S2F5"/>
<evidence type="ECO:0000256" key="3">
    <source>
        <dbReference type="ARBA" id="ARBA00022692"/>
    </source>
</evidence>
<dbReference type="GO" id="GO:0007165">
    <property type="term" value="P:signal transduction"/>
    <property type="evidence" value="ECO:0007669"/>
    <property type="project" value="UniProtKB-KW"/>
</dbReference>
<evidence type="ECO:0000313" key="13">
    <source>
        <dbReference type="Proteomes" id="UP000777265"/>
    </source>
</evidence>
<dbReference type="SUPFAM" id="SSF103190">
    <property type="entry name" value="Sensory domain-like"/>
    <property type="match status" value="1"/>
</dbReference>
<dbReference type="InterPro" id="IPR029151">
    <property type="entry name" value="Sensor-like_sf"/>
</dbReference>
<evidence type="ECO:0000259" key="11">
    <source>
        <dbReference type="PROSITE" id="PS50885"/>
    </source>
</evidence>
<dbReference type="GO" id="GO:0004888">
    <property type="term" value="F:transmembrane signaling receptor activity"/>
    <property type="evidence" value="ECO:0007669"/>
    <property type="project" value="InterPro"/>
</dbReference>
<keyword evidence="2" id="KW-1003">Cell membrane</keyword>
<dbReference type="PANTHER" id="PTHR32089:SF112">
    <property type="entry name" value="LYSOZYME-LIKE PROTEIN-RELATED"/>
    <property type="match status" value="1"/>
</dbReference>
<evidence type="ECO:0000256" key="1">
    <source>
        <dbReference type="ARBA" id="ARBA00004651"/>
    </source>
</evidence>
<dbReference type="CDD" id="cd11386">
    <property type="entry name" value="MCP_signal"/>
    <property type="match status" value="1"/>
</dbReference>
<dbReference type="PROSITE" id="PS50111">
    <property type="entry name" value="CHEMOTAXIS_TRANSDUC_2"/>
    <property type="match status" value="1"/>
</dbReference>
<dbReference type="SMART" id="SM00304">
    <property type="entry name" value="HAMP"/>
    <property type="match status" value="1"/>
</dbReference>